<evidence type="ECO:0000256" key="2">
    <source>
        <dbReference type="ARBA" id="ARBA00022737"/>
    </source>
</evidence>
<dbReference type="InterPro" id="IPR002178">
    <property type="entry name" value="PTS_EIIA_type-2_dom"/>
</dbReference>
<proteinExistence type="predicted"/>
<evidence type="ECO:0000256" key="5">
    <source>
        <dbReference type="ARBA" id="ARBA00023163"/>
    </source>
</evidence>
<dbReference type="Gene3D" id="1.10.1790.10">
    <property type="entry name" value="PRD domain"/>
    <property type="match status" value="2"/>
</dbReference>
<dbReference type="Gene3D" id="1.10.10.10">
    <property type="entry name" value="Winged helix-like DNA-binding domain superfamily/Winged helix DNA-binding domain"/>
    <property type="match status" value="2"/>
</dbReference>
<protein>
    <submittedName>
        <fullName evidence="9">Transcriptional antiterminator</fullName>
    </submittedName>
</protein>
<dbReference type="PROSITE" id="PS51372">
    <property type="entry name" value="PRD_2"/>
    <property type="match status" value="1"/>
</dbReference>
<dbReference type="Pfam" id="PF08279">
    <property type="entry name" value="HTH_11"/>
    <property type="match status" value="1"/>
</dbReference>
<dbReference type="CDD" id="cd00211">
    <property type="entry name" value="PTS_IIA_fru"/>
    <property type="match status" value="1"/>
</dbReference>
<dbReference type="CDD" id="cd05568">
    <property type="entry name" value="PTS_IIB_bgl_like"/>
    <property type="match status" value="1"/>
</dbReference>
<name>A0A1H6TKK2_9LACT</name>
<dbReference type="InterPro" id="IPR036634">
    <property type="entry name" value="PRD_sf"/>
</dbReference>
<dbReference type="AlphaFoldDB" id="A0A1H6TKK2"/>
<dbReference type="InterPro" id="IPR036388">
    <property type="entry name" value="WH-like_DNA-bd_sf"/>
</dbReference>
<feature type="domain" description="PTS EIIB type-2" evidence="7">
    <location>
        <begin position="394"/>
        <end position="483"/>
    </location>
</feature>
<dbReference type="InterPro" id="IPR016152">
    <property type="entry name" value="PTrfase/Anion_transptr"/>
</dbReference>
<dbReference type="PROSITE" id="PS00372">
    <property type="entry name" value="PTS_EIIA_TYPE_2_HIS"/>
    <property type="match status" value="1"/>
</dbReference>
<dbReference type="GO" id="GO:0006355">
    <property type="term" value="P:regulation of DNA-templated transcription"/>
    <property type="evidence" value="ECO:0007669"/>
    <property type="project" value="InterPro"/>
</dbReference>
<keyword evidence="10" id="KW-1185">Reference proteome</keyword>
<accession>A0A1H6TKK2</accession>
<sequence length="674" mass="77316">MDSRLSKIVSMLTEEVSAISIKRIASLLKVSERTIYTDIKKLNVKLKAFNYPMIVNVGGEISFSEKLKSHIDELKNDLFGENEIQRRRENMIRYIILEKKYFTIEDLCKKFYISRGTALNDIKNIKNIFTQQSIIVRSMQFKGYRLEGDEIDIRSIAIEKIIKTLNEKDRKYFNYEDGTLLYNLENFLTEITLAINLEISDESFERVVSALWVAYQRIHLGFPLEPGLFKDSESKETIYLLKNKKKLEQVYQHNIPDSECRYIAAKLSESSVLDEGQSLSERWILYSLLTQQFIEEVSESYKFSEFTRDDTLFLGIINHLRPAYKRAKMNEYITNPILGYIKEKYPMLHDKVLKRIKILESQLAVKFSEHEVSYFTLLFASSYERNKKTIETKSRVIIVCHAGMSTSEILKTRMVSNFNVDILGTFSARSAKEWLASNDVNLIISTVDFHHPSIPVIVVNPYLSEKDKDRIASMLKKATRSIDIEFLIDKISNHAQILDEDKLKVELSQYFGLPISKRIEEGGYQPMLLEVLNERLLSVNAKCESRDQAVRESGRLLVKEGYAEESYIQAMIDNVEENGTYIVIAPGIAMPHARPEKGAKAIGLSIVTLDKPIKFGHPTNDPVSIVVGLCAVDHQTHLRALSELVDILGDNNKLNKIKKASSKDELMKIIKGGK</sequence>
<evidence type="ECO:0000313" key="10">
    <source>
        <dbReference type="Proteomes" id="UP000198564"/>
    </source>
</evidence>
<evidence type="ECO:0000256" key="1">
    <source>
        <dbReference type="ARBA" id="ARBA00022679"/>
    </source>
</evidence>
<dbReference type="PROSITE" id="PS51099">
    <property type="entry name" value="PTS_EIIB_TYPE_2"/>
    <property type="match status" value="1"/>
</dbReference>
<dbReference type="PANTHER" id="PTHR30185">
    <property type="entry name" value="CRYPTIC BETA-GLUCOSIDE BGL OPERON ANTITERMINATOR"/>
    <property type="match status" value="1"/>
</dbReference>
<feature type="domain" description="PTS EIIA type-2" evidence="6">
    <location>
        <begin position="530"/>
        <end position="673"/>
    </location>
</feature>
<reference evidence="10" key="1">
    <citation type="submission" date="2016-10" db="EMBL/GenBank/DDBJ databases">
        <authorList>
            <person name="Varghese N."/>
            <person name="Submissions S."/>
        </authorList>
    </citation>
    <scope>NUCLEOTIDE SEQUENCE [LARGE SCALE GENOMIC DNA]</scope>
    <source>
        <strain evidence="10">DSM 25751</strain>
    </source>
</reference>
<dbReference type="PROSITE" id="PS51094">
    <property type="entry name" value="PTS_EIIA_TYPE_2"/>
    <property type="match status" value="1"/>
</dbReference>
<dbReference type="InterPro" id="IPR007737">
    <property type="entry name" value="Mga_HTH"/>
</dbReference>
<keyword evidence="3" id="KW-0805">Transcription regulation</keyword>
<dbReference type="Pfam" id="PF00874">
    <property type="entry name" value="PRD"/>
    <property type="match status" value="2"/>
</dbReference>
<dbReference type="SUPFAM" id="SSF52794">
    <property type="entry name" value="PTS system IIB component-like"/>
    <property type="match status" value="1"/>
</dbReference>
<evidence type="ECO:0000313" key="9">
    <source>
        <dbReference type="EMBL" id="SEI76745.1"/>
    </source>
</evidence>
<organism evidence="9 10">
    <name type="scientific">Alkalibacterium gilvum</name>
    <dbReference type="NCBI Taxonomy" id="1130080"/>
    <lineage>
        <taxon>Bacteria</taxon>
        <taxon>Bacillati</taxon>
        <taxon>Bacillota</taxon>
        <taxon>Bacilli</taxon>
        <taxon>Lactobacillales</taxon>
        <taxon>Carnobacteriaceae</taxon>
        <taxon>Alkalibacterium</taxon>
    </lineage>
</organism>
<dbReference type="GO" id="GO:0008982">
    <property type="term" value="F:protein-N(PI)-phosphohistidine-sugar phosphotransferase activity"/>
    <property type="evidence" value="ECO:0007669"/>
    <property type="project" value="InterPro"/>
</dbReference>
<dbReference type="Proteomes" id="UP000198564">
    <property type="component" value="Unassembled WGS sequence"/>
</dbReference>
<dbReference type="InterPro" id="IPR050661">
    <property type="entry name" value="BglG_antiterminators"/>
</dbReference>
<dbReference type="Gene3D" id="3.40.930.10">
    <property type="entry name" value="Mannitol-specific EII, Chain A"/>
    <property type="match status" value="1"/>
</dbReference>
<evidence type="ECO:0000256" key="3">
    <source>
        <dbReference type="ARBA" id="ARBA00023015"/>
    </source>
</evidence>
<dbReference type="RefSeq" id="WP_091634591.1">
    <property type="nucleotide sequence ID" value="NZ_FNYW01000018.1"/>
</dbReference>
<evidence type="ECO:0000259" key="8">
    <source>
        <dbReference type="PROSITE" id="PS51372"/>
    </source>
</evidence>
<evidence type="ECO:0000259" key="7">
    <source>
        <dbReference type="PROSITE" id="PS51099"/>
    </source>
</evidence>
<evidence type="ECO:0000259" key="6">
    <source>
        <dbReference type="PROSITE" id="PS51094"/>
    </source>
</evidence>
<dbReference type="InterPro" id="IPR013196">
    <property type="entry name" value="HTH_11"/>
</dbReference>
<dbReference type="InterPro" id="IPR011608">
    <property type="entry name" value="PRD"/>
</dbReference>
<dbReference type="EMBL" id="FNYW01000018">
    <property type="protein sequence ID" value="SEI76745.1"/>
    <property type="molecule type" value="Genomic_DNA"/>
</dbReference>
<dbReference type="PANTHER" id="PTHR30185:SF18">
    <property type="entry name" value="TRANSCRIPTIONAL REGULATOR MTLR"/>
    <property type="match status" value="1"/>
</dbReference>
<dbReference type="InterPro" id="IPR013011">
    <property type="entry name" value="PTS_EIIB_2"/>
</dbReference>
<keyword evidence="2" id="KW-0677">Repeat</keyword>
<dbReference type="Pfam" id="PF05043">
    <property type="entry name" value="Mga"/>
    <property type="match status" value="1"/>
</dbReference>
<keyword evidence="4" id="KW-0010">Activator</keyword>
<keyword evidence="5" id="KW-0804">Transcription</keyword>
<feature type="domain" description="PRD" evidence="8">
    <location>
        <begin position="281"/>
        <end position="389"/>
    </location>
</feature>
<dbReference type="SUPFAM" id="SSF63520">
    <property type="entry name" value="PTS-regulatory domain, PRD"/>
    <property type="match status" value="2"/>
</dbReference>
<keyword evidence="1" id="KW-0808">Transferase</keyword>
<dbReference type="STRING" id="1130080.SAMN04488113_1186"/>
<gene>
    <name evidence="9" type="ORF">SAMN04488113_1186</name>
</gene>
<dbReference type="GO" id="GO:0009401">
    <property type="term" value="P:phosphoenolpyruvate-dependent sugar phosphotransferase system"/>
    <property type="evidence" value="ECO:0007669"/>
    <property type="project" value="InterPro"/>
</dbReference>
<dbReference type="Gene3D" id="3.40.50.2300">
    <property type="match status" value="1"/>
</dbReference>
<dbReference type="Pfam" id="PF00359">
    <property type="entry name" value="PTS_EIIA_2"/>
    <property type="match status" value="1"/>
</dbReference>
<dbReference type="OrthoDB" id="369398at2"/>
<dbReference type="SUPFAM" id="SSF55804">
    <property type="entry name" value="Phoshotransferase/anion transport protein"/>
    <property type="match status" value="1"/>
</dbReference>
<evidence type="ECO:0000256" key="4">
    <source>
        <dbReference type="ARBA" id="ARBA00023159"/>
    </source>
</evidence>
<dbReference type="InterPro" id="IPR036095">
    <property type="entry name" value="PTS_EIIB-like_sf"/>
</dbReference>